<evidence type="ECO:0000313" key="4">
    <source>
        <dbReference type="Proteomes" id="UP000014254"/>
    </source>
</evidence>
<dbReference type="OMA" id="HFDYLKF"/>
<dbReference type="Proteomes" id="UP000014254">
    <property type="component" value="Unassembled WGS sequence"/>
</dbReference>
<dbReference type="PROSITE" id="PS50030">
    <property type="entry name" value="UBA"/>
    <property type="match status" value="1"/>
</dbReference>
<dbReference type="PANTHER" id="PTHR15960:SF5">
    <property type="entry name" value="LD44032P"/>
    <property type="match status" value="1"/>
</dbReference>
<feature type="compositionally biased region" description="Pro residues" evidence="1">
    <location>
        <begin position="306"/>
        <end position="317"/>
    </location>
</feature>
<dbReference type="GO" id="GO:0043162">
    <property type="term" value="P:ubiquitin-dependent protein catabolic process via the multivesicular body sorting pathway"/>
    <property type="evidence" value="ECO:0007669"/>
    <property type="project" value="InterPro"/>
</dbReference>
<feature type="compositionally biased region" description="Low complexity" evidence="1">
    <location>
        <begin position="179"/>
        <end position="204"/>
    </location>
</feature>
<dbReference type="InterPro" id="IPR009060">
    <property type="entry name" value="UBA-like_sf"/>
</dbReference>
<feature type="domain" description="UBA" evidence="2">
    <location>
        <begin position="326"/>
        <end position="366"/>
    </location>
</feature>
<gene>
    <name evidence="3" type="ORF">HMPREF1544_09232</name>
</gene>
<dbReference type="SMART" id="SM00165">
    <property type="entry name" value="UBA"/>
    <property type="match status" value="1"/>
</dbReference>
<dbReference type="InterPro" id="IPR038870">
    <property type="entry name" value="UBAP1"/>
</dbReference>
<dbReference type="Pfam" id="PF00627">
    <property type="entry name" value="UBA"/>
    <property type="match status" value="1"/>
</dbReference>
<dbReference type="OrthoDB" id="524326at2759"/>
<dbReference type="STRING" id="1220926.S2JN67"/>
<evidence type="ECO:0000259" key="2">
    <source>
        <dbReference type="PROSITE" id="PS50030"/>
    </source>
</evidence>
<dbReference type="Gene3D" id="1.10.8.10">
    <property type="entry name" value="DNA helicase RuvA subunit, C-terminal domain"/>
    <property type="match status" value="1"/>
</dbReference>
<evidence type="ECO:0000256" key="1">
    <source>
        <dbReference type="SAM" id="MobiDB-lite"/>
    </source>
</evidence>
<dbReference type="EMBL" id="KE124051">
    <property type="protein sequence ID" value="EPB84033.1"/>
    <property type="molecule type" value="Genomic_DNA"/>
</dbReference>
<feature type="compositionally biased region" description="Low complexity" evidence="1">
    <location>
        <begin position="268"/>
        <end position="279"/>
    </location>
</feature>
<dbReference type="GO" id="GO:0000813">
    <property type="term" value="C:ESCRT I complex"/>
    <property type="evidence" value="ECO:0007669"/>
    <property type="project" value="InterPro"/>
</dbReference>
<dbReference type="PANTHER" id="PTHR15960">
    <property type="entry name" value="LD44032P"/>
    <property type="match status" value="1"/>
</dbReference>
<evidence type="ECO:0000313" key="3">
    <source>
        <dbReference type="EMBL" id="EPB84033.1"/>
    </source>
</evidence>
<feature type="compositionally biased region" description="Low complexity" evidence="1">
    <location>
        <begin position="238"/>
        <end position="252"/>
    </location>
</feature>
<keyword evidence="4" id="KW-1185">Reference proteome</keyword>
<organism evidence="3 4">
    <name type="scientific">Mucor circinelloides f. circinelloides (strain 1006PhL)</name>
    <name type="common">Mucormycosis agent</name>
    <name type="synonym">Calyptromyces circinelloides</name>
    <dbReference type="NCBI Taxonomy" id="1220926"/>
    <lineage>
        <taxon>Eukaryota</taxon>
        <taxon>Fungi</taxon>
        <taxon>Fungi incertae sedis</taxon>
        <taxon>Mucoromycota</taxon>
        <taxon>Mucoromycotina</taxon>
        <taxon>Mucoromycetes</taxon>
        <taxon>Mucorales</taxon>
        <taxon>Mucorineae</taxon>
        <taxon>Mucoraceae</taxon>
        <taxon>Mucor</taxon>
    </lineage>
</organism>
<protein>
    <recommendedName>
        <fullName evidence="2">UBA domain-containing protein</fullName>
    </recommendedName>
</protein>
<feature type="region of interest" description="Disordered" evidence="1">
    <location>
        <begin position="171"/>
        <end position="329"/>
    </location>
</feature>
<dbReference type="GO" id="GO:0043130">
    <property type="term" value="F:ubiquitin binding"/>
    <property type="evidence" value="ECO:0007669"/>
    <property type="project" value="InterPro"/>
</dbReference>
<dbReference type="InterPro" id="IPR015940">
    <property type="entry name" value="UBA"/>
</dbReference>
<accession>S2JN67</accession>
<feature type="compositionally biased region" description="Pro residues" evidence="1">
    <location>
        <begin position="280"/>
        <end position="289"/>
    </location>
</feature>
<name>S2JN67_MUCC1</name>
<reference evidence="4" key="1">
    <citation type="submission" date="2013-05" db="EMBL/GenBank/DDBJ databases">
        <title>The Genome sequence of Mucor circinelloides f. circinelloides 1006PhL.</title>
        <authorList>
            <consortium name="The Broad Institute Genomics Platform"/>
            <person name="Cuomo C."/>
            <person name="Earl A."/>
            <person name="Findley K."/>
            <person name="Lee S.C."/>
            <person name="Walker B."/>
            <person name="Young S."/>
            <person name="Zeng Q."/>
            <person name="Gargeya S."/>
            <person name="Fitzgerald M."/>
            <person name="Haas B."/>
            <person name="Abouelleil A."/>
            <person name="Allen A.W."/>
            <person name="Alvarado L."/>
            <person name="Arachchi H.M."/>
            <person name="Berlin A.M."/>
            <person name="Chapman S.B."/>
            <person name="Gainer-Dewar J."/>
            <person name="Goldberg J."/>
            <person name="Griggs A."/>
            <person name="Gujja S."/>
            <person name="Hansen M."/>
            <person name="Howarth C."/>
            <person name="Imamovic A."/>
            <person name="Ireland A."/>
            <person name="Larimer J."/>
            <person name="McCowan C."/>
            <person name="Murphy C."/>
            <person name="Pearson M."/>
            <person name="Poon T.W."/>
            <person name="Priest M."/>
            <person name="Roberts A."/>
            <person name="Saif S."/>
            <person name="Shea T."/>
            <person name="Sisk P."/>
            <person name="Sykes S."/>
            <person name="Wortman J."/>
            <person name="Nusbaum C."/>
            <person name="Birren B."/>
        </authorList>
    </citation>
    <scope>NUCLEOTIDE SEQUENCE [LARGE SCALE GENOMIC DNA]</scope>
    <source>
        <strain evidence="4">1006PhL</strain>
    </source>
</reference>
<dbReference type="InParanoid" id="S2JN67"/>
<sequence>MSDQGSTYAVLQSVPVMVSPLYKLPKKVLVASELKMVPDDVSKLPAYPFAVEREVIAQVEAARKKTFEAEEAFKLQKQQYEQEKLNKQKVAARKIAPGFLDTDTRILQPQQTYVYEHPATNEDSQNGEDMVPMEIGPEKHFDYLKFEQGLAPADPWDTPENDMVALRSILGSPKSNYNQRRTSTPPSYPPQQYQHSPSQQQQPLPQHPRPYQKNEGVYWNFQTSNSNSTSPNGGGNYQQPQPQPQHVRQLQQHANSVPALPPKLFNNSPLPTSSTSSPITSPPTLPPPSDYHKSISNNSMPTSTTTPPPPPLPPLPPSSQQQQPALPHEDLINELGNMGFTRAQAIDALEKNDHDLIKATNFLLDQA</sequence>
<dbReference type="VEuPathDB" id="FungiDB:HMPREF1544_09232"/>
<dbReference type="eggNOG" id="ENOG502SFZP">
    <property type="taxonomic scope" value="Eukaryota"/>
</dbReference>
<dbReference type="AlphaFoldDB" id="S2JN67"/>
<proteinExistence type="predicted"/>
<dbReference type="SUPFAM" id="SSF46934">
    <property type="entry name" value="UBA-like"/>
    <property type="match status" value="1"/>
</dbReference>